<evidence type="ECO:0000256" key="1">
    <source>
        <dbReference type="SAM" id="MobiDB-lite"/>
    </source>
</evidence>
<feature type="region of interest" description="Disordered" evidence="1">
    <location>
        <begin position="27"/>
        <end position="62"/>
    </location>
</feature>
<reference evidence="2 3" key="1">
    <citation type="submission" date="2015-12" db="EMBL/GenBank/DDBJ databases">
        <title>Diversity of Burkholderia near neighbor genomes.</title>
        <authorList>
            <person name="Sahl J."/>
            <person name="Wagner D."/>
            <person name="Keim P."/>
        </authorList>
    </citation>
    <scope>NUCLEOTIDE SEQUENCE [LARGE SCALE GENOMIC DNA]</scope>
    <source>
        <strain evidence="2 3">BDU8</strain>
    </source>
</reference>
<accession>A0A1B4FTE0</accession>
<proteinExistence type="predicted"/>
<evidence type="ECO:0000313" key="2">
    <source>
        <dbReference type="EMBL" id="AOJ06948.1"/>
    </source>
</evidence>
<dbReference type="Proteomes" id="UP000067711">
    <property type="component" value="Chromosome 2"/>
</dbReference>
<name>A0A1B4FTE0_9BURK</name>
<feature type="compositionally biased region" description="Basic residues" evidence="1">
    <location>
        <begin position="35"/>
        <end position="46"/>
    </location>
</feature>
<gene>
    <name evidence="2" type="ORF">WS71_06210</name>
</gene>
<evidence type="ECO:0000313" key="3">
    <source>
        <dbReference type="Proteomes" id="UP000067711"/>
    </source>
</evidence>
<dbReference type="AlphaFoldDB" id="A0A1B4FTE0"/>
<dbReference type="EMBL" id="CP013388">
    <property type="protein sequence ID" value="AOJ06948.1"/>
    <property type="molecule type" value="Genomic_DNA"/>
</dbReference>
<organism evidence="2 3">
    <name type="scientific">Burkholderia mayonis</name>
    <dbReference type="NCBI Taxonomy" id="1385591"/>
    <lineage>
        <taxon>Bacteria</taxon>
        <taxon>Pseudomonadati</taxon>
        <taxon>Pseudomonadota</taxon>
        <taxon>Betaproteobacteria</taxon>
        <taxon>Burkholderiales</taxon>
        <taxon>Burkholderiaceae</taxon>
        <taxon>Burkholderia</taxon>
        <taxon>pseudomallei group</taxon>
    </lineage>
</organism>
<sequence>MSPMPTATATHPIMSIETARDAQVARAACANARDRHSRNLIRKRANARMDERTNAHKRRSTR</sequence>
<protein>
    <submittedName>
        <fullName evidence="2">Uncharacterized protein</fullName>
    </submittedName>
</protein>